<feature type="transmembrane region" description="Helical" evidence="1">
    <location>
        <begin position="110"/>
        <end position="130"/>
    </location>
</feature>
<feature type="non-terminal residue" evidence="2">
    <location>
        <position position="1"/>
    </location>
</feature>
<sequence>VKNDTVGTSIVVTKTGEGQELIEKAVAKNQIQLFPLELAEVIGSQSAPVLFKKRNIVARMKVLAFVGKKIPKNLRENENHLLKPTLLDYPAAIIVYTNRLISKNRMLKKILKYIPFIVLVFYRIIFKQLLVYKKKTD</sequence>
<name>X0V7J4_9ZZZZ</name>
<keyword evidence="1" id="KW-0812">Transmembrane</keyword>
<keyword evidence="1" id="KW-0472">Membrane</keyword>
<proteinExistence type="predicted"/>
<reference evidence="2" key="1">
    <citation type="journal article" date="2014" name="Front. Microbiol.">
        <title>High frequency of phylogenetically diverse reductive dehalogenase-homologous genes in deep subseafloor sedimentary metagenomes.</title>
        <authorList>
            <person name="Kawai M."/>
            <person name="Futagami T."/>
            <person name="Toyoda A."/>
            <person name="Takaki Y."/>
            <person name="Nishi S."/>
            <person name="Hori S."/>
            <person name="Arai W."/>
            <person name="Tsubouchi T."/>
            <person name="Morono Y."/>
            <person name="Uchiyama I."/>
            <person name="Ito T."/>
            <person name="Fujiyama A."/>
            <person name="Inagaki F."/>
            <person name="Takami H."/>
        </authorList>
    </citation>
    <scope>NUCLEOTIDE SEQUENCE</scope>
    <source>
        <strain evidence="2">Expedition CK06-06</strain>
    </source>
</reference>
<dbReference type="AlphaFoldDB" id="X0V7J4"/>
<protein>
    <submittedName>
        <fullName evidence="2">Uncharacterized protein</fullName>
    </submittedName>
</protein>
<gene>
    <name evidence="2" type="ORF">S01H1_30300</name>
</gene>
<dbReference type="EMBL" id="BARS01018635">
    <property type="protein sequence ID" value="GAF96610.1"/>
    <property type="molecule type" value="Genomic_DNA"/>
</dbReference>
<evidence type="ECO:0000256" key="1">
    <source>
        <dbReference type="SAM" id="Phobius"/>
    </source>
</evidence>
<accession>X0V7J4</accession>
<evidence type="ECO:0000313" key="2">
    <source>
        <dbReference type="EMBL" id="GAF96610.1"/>
    </source>
</evidence>
<organism evidence="2">
    <name type="scientific">marine sediment metagenome</name>
    <dbReference type="NCBI Taxonomy" id="412755"/>
    <lineage>
        <taxon>unclassified sequences</taxon>
        <taxon>metagenomes</taxon>
        <taxon>ecological metagenomes</taxon>
    </lineage>
</organism>
<comment type="caution">
    <text evidence="2">The sequence shown here is derived from an EMBL/GenBank/DDBJ whole genome shotgun (WGS) entry which is preliminary data.</text>
</comment>
<keyword evidence="1" id="KW-1133">Transmembrane helix</keyword>